<dbReference type="Pfam" id="PF03466">
    <property type="entry name" value="LysR_substrate"/>
    <property type="match status" value="1"/>
</dbReference>
<keyword evidence="4" id="KW-0804">Transcription</keyword>
<proteinExistence type="inferred from homology"/>
<evidence type="ECO:0000256" key="2">
    <source>
        <dbReference type="ARBA" id="ARBA00023015"/>
    </source>
</evidence>
<dbReference type="InterPro" id="IPR000847">
    <property type="entry name" value="LysR_HTH_N"/>
</dbReference>
<feature type="domain" description="HTH lysR-type" evidence="5">
    <location>
        <begin position="1"/>
        <end position="59"/>
    </location>
</feature>
<dbReference type="Gene3D" id="1.10.10.10">
    <property type="entry name" value="Winged helix-like DNA-binding domain superfamily/Winged helix DNA-binding domain"/>
    <property type="match status" value="1"/>
</dbReference>
<dbReference type="PRINTS" id="PR00039">
    <property type="entry name" value="HTHLYSR"/>
</dbReference>
<evidence type="ECO:0000259" key="5">
    <source>
        <dbReference type="PROSITE" id="PS50931"/>
    </source>
</evidence>
<dbReference type="PANTHER" id="PTHR30537:SF72">
    <property type="entry name" value="LYSR FAMILY TRANSCRIPTIONAL REGULATOR"/>
    <property type="match status" value="1"/>
</dbReference>
<evidence type="ECO:0000313" key="7">
    <source>
        <dbReference type="Proteomes" id="UP000077875"/>
    </source>
</evidence>
<dbReference type="InterPro" id="IPR036388">
    <property type="entry name" value="WH-like_DNA-bd_sf"/>
</dbReference>
<dbReference type="GO" id="GO:0006351">
    <property type="term" value="P:DNA-templated transcription"/>
    <property type="evidence" value="ECO:0007669"/>
    <property type="project" value="TreeGrafter"/>
</dbReference>
<dbReference type="SUPFAM" id="SSF53850">
    <property type="entry name" value="Periplasmic binding protein-like II"/>
    <property type="match status" value="1"/>
</dbReference>
<dbReference type="InterPro" id="IPR058163">
    <property type="entry name" value="LysR-type_TF_proteobact-type"/>
</dbReference>
<keyword evidence="2" id="KW-0805">Transcription regulation</keyword>
<dbReference type="GO" id="GO:0003700">
    <property type="term" value="F:DNA-binding transcription factor activity"/>
    <property type="evidence" value="ECO:0007669"/>
    <property type="project" value="InterPro"/>
</dbReference>
<dbReference type="PROSITE" id="PS50931">
    <property type="entry name" value="HTH_LYSR"/>
    <property type="match status" value="1"/>
</dbReference>
<dbReference type="GO" id="GO:0043565">
    <property type="term" value="F:sequence-specific DNA binding"/>
    <property type="evidence" value="ECO:0007669"/>
    <property type="project" value="TreeGrafter"/>
</dbReference>
<dbReference type="AlphaFoldDB" id="A0A172YGK4"/>
<comment type="similarity">
    <text evidence="1">Belongs to the LysR transcriptional regulatory family.</text>
</comment>
<name>A0A172YGK4_9GAMM</name>
<dbReference type="RefSeq" id="WP_064123226.1">
    <property type="nucleotide sequence ID" value="NZ_CP015243.1"/>
</dbReference>
<dbReference type="Gene3D" id="3.40.190.290">
    <property type="match status" value="1"/>
</dbReference>
<dbReference type="CDD" id="cd08476">
    <property type="entry name" value="PBP2_CrgA_like_7"/>
    <property type="match status" value="1"/>
</dbReference>
<dbReference type="InterPro" id="IPR036390">
    <property type="entry name" value="WH_DNA-bd_sf"/>
</dbReference>
<sequence>MNYFGALEAFVQAAETRSFTQAGRRLGVSSSAIGRSVARLEQELGARLFHRSTRAIALTAEGELFLSRCYRIFAEFDKAKNELSRSTQEPRGRLRISLPQLGVHLMHHLASFQQRFPHIELEMDFSDRLVNVIEEGFDAVLRIGEADDSRLTLRRLGGYRHRLMAAPDYLSRRGTPRRPNDLLEHACLRYRYPSSGKLAPWPLHAHSEPLDLELPQTAITNSIDPLLTMAEAGLGIALLPDFIVADAITAKRLVAVLDDYVSDQRDFFILWPASRQPQPKIKALVDFMAARLSGDGWQEES</sequence>
<dbReference type="InterPro" id="IPR005119">
    <property type="entry name" value="LysR_subst-bd"/>
</dbReference>
<dbReference type="PANTHER" id="PTHR30537">
    <property type="entry name" value="HTH-TYPE TRANSCRIPTIONAL REGULATOR"/>
    <property type="match status" value="1"/>
</dbReference>
<evidence type="ECO:0000256" key="4">
    <source>
        <dbReference type="ARBA" id="ARBA00023163"/>
    </source>
</evidence>
<dbReference type="KEGG" id="haa:A5892_13360"/>
<dbReference type="EMBL" id="CP015243">
    <property type="protein sequence ID" value="ANF58337.1"/>
    <property type="molecule type" value="Genomic_DNA"/>
</dbReference>
<dbReference type="STRING" id="376489.A5892_13360"/>
<accession>A0A172YGK4</accession>
<reference evidence="6 7" key="1">
    <citation type="submission" date="2016-04" db="EMBL/GenBank/DDBJ databases">
        <title>Complete Genome Sequence of Halotalea alkalilenta IHB B 13600.</title>
        <authorList>
            <person name="Swarnkar M.K."/>
            <person name="Sharma A."/>
            <person name="Kaushal K."/>
            <person name="Soni R."/>
            <person name="Rana S."/>
            <person name="Singh A.K."/>
            <person name="Gulati A."/>
        </authorList>
    </citation>
    <scope>NUCLEOTIDE SEQUENCE [LARGE SCALE GENOMIC DNA]</scope>
    <source>
        <strain evidence="6 7">IHB B 13600</strain>
    </source>
</reference>
<dbReference type="Proteomes" id="UP000077875">
    <property type="component" value="Chromosome"/>
</dbReference>
<evidence type="ECO:0000256" key="3">
    <source>
        <dbReference type="ARBA" id="ARBA00023125"/>
    </source>
</evidence>
<protein>
    <submittedName>
        <fullName evidence="6">LysR family transcriptional regulator</fullName>
    </submittedName>
</protein>
<evidence type="ECO:0000313" key="6">
    <source>
        <dbReference type="EMBL" id="ANF58337.1"/>
    </source>
</evidence>
<dbReference type="SUPFAM" id="SSF46785">
    <property type="entry name" value="Winged helix' DNA-binding domain"/>
    <property type="match status" value="1"/>
</dbReference>
<evidence type="ECO:0000256" key="1">
    <source>
        <dbReference type="ARBA" id="ARBA00009437"/>
    </source>
</evidence>
<dbReference type="Pfam" id="PF00126">
    <property type="entry name" value="HTH_1"/>
    <property type="match status" value="1"/>
</dbReference>
<organism evidence="6 7">
    <name type="scientific">Halotalea alkalilenta</name>
    <dbReference type="NCBI Taxonomy" id="376489"/>
    <lineage>
        <taxon>Bacteria</taxon>
        <taxon>Pseudomonadati</taxon>
        <taxon>Pseudomonadota</taxon>
        <taxon>Gammaproteobacteria</taxon>
        <taxon>Oceanospirillales</taxon>
        <taxon>Halomonadaceae</taxon>
        <taxon>Halotalea</taxon>
    </lineage>
</organism>
<keyword evidence="3" id="KW-0238">DNA-binding</keyword>
<gene>
    <name evidence="6" type="ORF">A5892_13360</name>
</gene>
<keyword evidence="7" id="KW-1185">Reference proteome</keyword>
<dbReference type="FunFam" id="1.10.10.10:FF:000001">
    <property type="entry name" value="LysR family transcriptional regulator"/>
    <property type="match status" value="1"/>
</dbReference>